<organism evidence="6 7">
    <name type="scientific">Candidatus Yanofskybacteria bacterium GW2011_GWC2_41_9</name>
    <dbReference type="NCBI Taxonomy" id="1619029"/>
    <lineage>
        <taxon>Bacteria</taxon>
        <taxon>Candidatus Yanofskyibacteriota</taxon>
    </lineage>
</organism>
<keyword evidence="2" id="KW-0378">Hydrolase</keyword>
<comment type="caution">
    <text evidence="6">The sequence shown here is derived from an EMBL/GenBank/DDBJ whole genome shotgun (WGS) entry which is preliminary data.</text>
</comment>
<dbReference type="Gene3D" id="3.20.20.80">
    <property type="entry name" value="Glycosidases"/>
    <property type="match status" value="1"/>
</dbReference>
<dbReference type="PRINTS" id="PR00131">
    <property type="entry name" value="GLHYDRLASE1"/>
</dbReference>
<dbReference type="InterPro" id="IPR018120">
    <property type="entry name" value="Glyco_hydro_1_AS"/>
</dbReference>
<evidence type="ECO:0000256" key="1">
    <source>
        <dbReference type="ARBA" id="ARBA00010838"/>
    </source>
</evidence>
<dbReference type="PANTHER" id="PTHR10353">
    <property type="entry name" value="GLYCOSYL HYDROLASE"/>
    <property type="match status" value="1"/>
</dbReference>
<name>A0A0G0XP79_9BACT</name>
<dbReference type="Proteomes" id="UP000033859">
    <property type="component" value="Unassembled WGS sequence"/>
</dbReference>
<dbReference type="PANTHER" id="PTHR10353:SF209">
    <property type="entry name" value="GALACTOLIPID GALACTOSYLTRANSFERASE SFR2, CHLOROPLASTIC"/>
    <property type="match status" value="1"/>
</dbReference>
<reference evidence="6 7" key="1">
    <citation type="journal article" date="2015" name="Nature">
        <title>rRNA introns, odd ribosomes, and small enigmatic genomes across a large radiation of phyla.</title>
        <authorList>
            <person name="Brown C.T."/>
            <person name="Hug L.A."/>
            <person name="Thomas B.C."/>
            <person name="Sharon I."/>
            <person name="Castelle C.J."/>
            <person name="Singh A."/>
            <person name="Wilkins M.J."/>
            <person name="Williams K.H."/>
            <person name="Banfield J.F."/>
        </authorList>
    </citation>
    <scope>NUCLEOTIDE SEQUENCE [LARGE SCALE GENOMIC DNA]</scope>
</reference>
<dbReference type="PROSITE" id="PS00572">
    <property type="entry name" value="GLYCOSYL_HYDROL_F1_1"/>
    <property type="match status" value="1"/>
</dbReference>
<proteinExistence type="inferred from homology"/>
<sequence length="427" mass="50402">MYNVFMATYKFPDGFKWGSATSAHQVEGDNRNDWTVWERSESRVQSLKSKGLNPEGFISGKACDSYNRYEEDFNIVKQLNQNIQRFSIEWSRIEPEEGRFDSTAMQHYIDVVKALRDRGIEPMVTLWHFTNPVWFAKKGGFLNKKSPEIFTRYIKYVVDNLKDRVGLWITFNEPLNVYAGLSFLRGEWPPQHKSLLDFLKVRRNMINAHTLAYCEIKKIYKNRIFNEYGQDQLGMSHNINPLVGIVENNRHIVSSFILRAAEKFYEYFGNTYFWRKTLPCQDFIGLNYYTIQRLPGSERNLAKQDKADEMQWEIYPKGIYYRLIAVKKFNKPIFITENGIADSADQKRIKFIKDHLYWVWRAIQDGADVRGYLYWSLLDNFEWDKGFAPRFGLVEIDYKTPIAGGERKIRPSALEYAKICKENQIEN</sequence>
<gene>
    <name evidence="6" type="ORF">UU84_C0022G0007</name>
</gene>
<dbReference type="GO" id="GO:0008422">
    <property type="term" value="F:beta-glucosidase activity"/>
    <property type="evidence" value="ECO:0007669"/>
    <property type="project" value="TreeGrafter"/>
</dbReference>
<keyword evidence="3" id="KW-0326">Glycosidase</keyword>
<dbReference type="EMBL" id="LCCE01000022">
    <property type="protein sequence ID" value="KKS26630.1"/>
    <property type="molecule type" value="Genomic_DNA"/>
</dbReference>
<evidence type="ECO:0000256" key="4">
    <source>
        <dbReference type="PROSITE-ProRule" id="PRU10055"/>
    </source>
</evidence>
<evidence type="ECO:0000256" key="3">
    <source>
        <dbReference type="ARBA" id="ARBA00023295"/>
    </source>
</evidence>
<dbReference type="InterPro" id="IPR001360">
    <property type="entry name" value="Glyco_hydro_1"/>
</dbReference>
<dbReference type="InterPro" id="IPR017853">
    <property type="entry name" value="GH"/>
</dbReference>
<dbReference type="PATRIC" id="fig|1619029.3.peg.421"/>
<evidence type="ECO:0000313" key="6">
    <source>
        <dbReference type="EMBL" id="KKS26630.1"/>
    </source>
</evidence>
<comment type="similarity">
    <text evidence="1 5">Belongs to the glycosyl hydrolase 1 family.</text>
</comment>
<evidence type="ECO:0000256" key="2">
    <source>
        <dbReference type="ARBA" id="ARBA00022801"/>
    </source>
</evidence>
<dbReference type="GO" id="GO:0005975">
    <property type="term" value="P:carbohydrate metabolic process"/>
    <property type="evidence" value="ECO:0007669"/>
    <property type="project" value="InterPro"/>
</dbReference>
<protein>
    <submittedName>
        <fullName evidence="6">Beta-glucosidase A</fullName>
    </submittedName>
</protein>
<dbReference type="Pfam" id="PF00232">
    <property type="entry name" value="Glyco_hydro_1"/>
    <property type="match status" value="2"/>
</dbReference>
<evidence type="ECO:0000313" key="7">
    <source>
        <dbReference type="Proteomes" id="UP000033859"/>
    </source>
</evidence>
<dbReference type="SUPFAM" id="SSF51445">
    <property type="entry name" value="(Trans)glycosidases"/>
    <property type="match status" value="1"/>
</dbReference>
<dbReference type="AlphaFoldDB" id="A0A0G0XP79"/>
<evidence type="ECO:0000256" key="5">
    <source>
        <dbReference type="RuleBase" id="RU003690"/>
    </source>
</evidence>
<feature type="active site" description="Nucleophile" evidence="4">
    <location>
        <position position="337"/>
    </location>
</feature>
<accession>A0A0G0XP79</accession>